<organism evidence="2 3">
    <name type="scientific">Sorghum bicolor</name>
    <name type="common">Sorghum</name>
    <name type="synonym">Sorghum vulgare</name>
    <dbReference type="NCBI Taxonomy" id="4558"/>
    <lineage>
        <taxon>Eukaryota</taxon>
        <taxon>Viridiplantae</taxon>
        <taxon>Streptophyta</taxon>
        <taxon>Embryophyta</taxon>
        <taxon>Tracheophyta</taxon>
        <taxon>Spermatophyta</taxon>
        <taxon>Magnoliopsida</taxon>
        <taxon>Liliopsida</taxon>
        <taxon>Poales</taxon>
        <taxon>Poaceae</taxon>
        <taxon>PACMAD clade</taxon>
        <taxon>Panicoideae</taxon>
        <taxon>Andropogonodae</taxon>
        <taxon>Andropogoneae</taxon>
        <taxon>Sorghinae</taxon>
        <taxon>Sorghum</taxon>
    </lineage>
</organism>
<name>A0A1Z5S526_SORBI</name>
<dbReference type="Gramene" id="OQU90919">
    <property type="protein sequence ID" value="OQU90919"/>
    <property type="gene ID" value="SORBI_3001G074500"/>
</dbReference>
<keyword evidence="3" id="KW-1185">Reference proteome</keyword>
<evidence type="ECO:0000313" key="3">
    <source>
        <dbReference type="Proteomes" id="UP000000768"/>
    </source>
</evidence>
<feature type="region of interest" description="Disordered" evidence="1">
    <location>
        <begin position="125"/>
        <end position="147"/>
    </location>
</feature>
<proteinExistence type="predicted"/>
<dbReference type="InParanoid" id="A0A1Z5S526"/>
<evidence type="ECO:0000256" key="1">
    <source>
        <dbReference type="SAM" id="MobiDB-lite"/>
    </source>
</evidence>
<accession>A0A1Z5S526</accession>
<reference evidence="2 3" key="1">
    <citation type="journal article" date="2009" name="Nature">
        <title>The Sorghum bicolor genome and the diversification of grasses.</title>
        <authorList>
            <person name="Paterson A.H."/>
            <person name="Bowers J.E."/>
            <person name="Bruggmann R."/>
            <person name="Dubchak I."/>
            <person name="Grimwood J."/>
            <person name="Gundlach H."/>
            <person name="Haberer G."/>
            <person name="Hellsten U."/>
            <person name="Mitros T."/>
            <person name="Poliakov A."/>
            <person name="Schmutz J."/>
            <person name="Spannagl M."/>
            <person name="Tang H."/>
            <person name="Wang X."/>
            <person name="Wicker T."/>
            <person name="Bharti A.K."/>
            <person name="Chapman J."/>
            <person name="Feltus F.A."/>
            <person name="Gowik U."/>
            <person name="Grigoriev I.V."/>
            <person name="Lyons E."/>
            <person name="Maher C.A."/>
            <person name="Martis M."/>
            <person name="Narechania A."/>
            <person name="Otillar R.P."/>
            <person name="Penning B.W."/>
            <person name="Salamov A.A."/>
            <person name="Wang Y."/>
            <person name="Zhang L."/>
            <person name="Carpita N.C."/>
            <person name="Freeling M."/>
            <person name="Gingle A.R."/>
            <person name="Hash C.T."/>
            <person name="Keller B."/>
            <person name="Klein P."/>
            <person name="Kresovich S."/>
            <person name="McCann M.C."/>
            <person name="Ming R."/>
            <person name="Peterson D.G."/>
            <person name="Mehboob-ur-Rahman"/>
            <person name="Ware D."/>
            <person name="Westhoff P."/>
            <person name="Mayer K.F."/>
            <person name="Messing J."/>
            <person name="Rokhsar D.S."/>
        </authorList>
    </citation>
    <scope>NUCLEOTIDE SEQUENCE [LARGE SCALE GENOMIC DNA]</scope>
    <source>
        <strain evidence="3">cv. BTx623</strain>
    </source>
</reference>
<dbReference type="EMBL" id="CM000760">
    <property type="protein sequence ID" value="OQU90919.1"/>
    <property type="molecule type" value="Genomic_DNA"/>
</dbReference>
<sequence>MAIHHATYLTRCLDGLTDTRHVKPTLLLSSSGPPAFGDPVTRLIRFAAVMVSHTPFLGADLPSSLSPSPCLMCLRRVVYASSVVLASRSACIHGVLLVFVLSQTDRAHRASKGLEHQLVKAVARNAGSGSSGGPQFHSPHFSSALLR</sequence>
<reference evidence="3" key="2">
    <citation type="journal article" date="2018" name="Plant J.">
        <title>The Sorghum bicolor reference genome: improved assembly, gene annotations, a transcriptome atlas, and signatures of genome organization.</title>
        <authorList>
            <person name="McCormick R.F."/>
            <person name="Truong S.K."/>
            <person name="Sreedasyam A."/>
            <person name="Jenkins J."/>
            <person name="Shu S."/>
            <person name="Sims D."/>
            <person name="Kennedy M."/>
            <person name="Amirebrahimi M."/>
            <person name="Weers B.D."/>
            <person name="McKinley B."/>
            <person name="Mattison A."/>
            <person name="Morishige D.T."/>
            <person name="Grimwood J."/>
            <person name="Schmutz J."/>
            <person name="Mullet J.E."/>
        </authorList>
    </citation>
    <scope>NUCLEOTIDE SEQUENCE [LARGE SCALE GENOMIC DNA]</scope>
    <source>
        <strain evidence="3">cv. BTx623</strain>
    </source>
</reference>
<dbReference type="AlphaFoldDB" id="A0A1Z5S526"/>
<protein>
    <submittedName>
        <fullName evidence="2">Uncharacterized protein</fullName>
    </submittedName>
</protein>
<gene>
    <name evidence="2" type="ORF">SORBI_3001G074500</name>
</gene>
<evidence type="ECO:0000313" key="2">
    <source>
        <dbReference type="EMBL" id="OQU90919.1"/>
    </source>
</evidence>
<dbReference type="Proteomes" id="UP000000768">
    <property type="component" value="Chromosome 1"/>
</dbReference>